<dbReference type="AlphaFoldDB" id="A0A8J2PH70"/>
<gene>
    <name evidence="1" type="ORF">AFUS01_LOCUS25574</name>
</gene>
<dbReference type="EMBL" id="CAJVCH010330643">
    <property type="protein sequence ID" value="CAG7787045.1"/>
    <property type="molecule type" value="Genomic_DNA"/>
</dbReference>
<keyword evidence="2" id="KW-1185">Reference proteome</keyword>
<proteinExistence type="predicted"/>
<reference evidence="1" key="1">
    <citation type="submission" date="2021-06" db="EMBL/GenBank/DDBJ databases">
        <authorList>
            <person name="Hodson N. C."/>
            <person name="Mongue J. A."/>
            <person name="Jaron S. K."/>
        </authorList>
    </citation>
    <scope>NUCLEOTIDE SEQUENCE</scope>
</reference>
<accession>A0A8J2PH70</accession>
<sequence length="315" mass="35472">MKYDSRKNIVYNSLGDIFVDAQEYLGATEFYSKPGKSTTFKVYQFDWTTKCSIQFSLCSIKIKRSGVFRGRGNLLWPNLKGLSAITTAVNHVSKPEKEWKTHSIMSIRGTYKTGLDARKKATRIVDFPWDDTTDTEAPRKKKIPAKLREHNGSEKLLKNCTSVQNKRKLSYPSYPPPSPKISISVSPVLNQVPGFEQVVISSLSSLDELNDLERKIMSDETLFRVGNSKQKLVPTATHTVVAGVNWGVANDKKGFSFLEVANIVTNAVHYQFGKQKGNLSDIKLAIKDWLKAARRKEEDKAIMLYDGTVGNQWAE</sequence>
<dbReference type="Proteomes" id="UP000708208">
    <property type="component" value="Unassembled WGS sequence"/>
</dbReference>
<protein>
    <submittedName>
        <fullName evidence="1">Uncharacterized protein</fullName>
    </submittedName>
</protein>
<evidence type="ECO:0000313" key="2">
    <source>
        <dbReference type="Proteomes" id="UP000708208"/>
    </source>
</evidence>
<name>A0A8J2PH70_9HEXA</name>
<organism evidence="1 2">
    <name type="scientific">Allacma fusca</name>
    <dbReference type="NCBI Taxonomy" id="39272"/>
    <lineage>
        <taxon>Eukaryota</taxon>
        <taxon>Metazoa</taxon>
        <taxon>Ecdysozoa</taxon>
        <taxon>Arthropoda</taxon>
        <taxon>Hexapoda</taxon>
        <taxon>Collembola</taxon>
        <taxon>Symphypleona</taxon>
        <taxon>Sminthuridae</taxon>
        <taxon>Allacma</taxon>
    </lineage>
</organism>
<comment type="caution">
    <text evidence="1">The sequence shown here is derived from an EMBL/GenBank/DDBJ whole genome shotgun (WGS) entry which is preliminary data.</text>
</comment>
<evidence type="ECO:0000313" key="1">
    <source>
        <dbReference type="EMBL" id="CAG7787045.1"/>
    </source>
</evidence>